<protein>
    <recommendedName>
        <fullName evidence="3">SRPBCC family protein</fullName>
    </recommendedName>
</protein>
<dbReference type="Proteomes" id="UP001055868">
    <property type="component" value="Chromosome"/>
</dbReference>
<evidence type="ECO:0000313" key="2">
    <source>
        <dbReference type="Proteomes" id="UP001055868"/>
    </source>
</evidence>
<keyword evidence="2" id="KW-1185">Reference proteome</keyword>
<accession>A0ABY4N688</accession>
<gene>
    <name evidence="1" type="ORF">M4486_13615</name>
</gene>
<evidence type="ECO:0000313" key="1">
    <source>
        <dbReference type="EMBL" id="UQN28660.1"/>
    </source>
</evidence>
<sequence>MSSDSTGAEGTHPVDIDTRIRDLPVRAEIADDTLILEVDIAGTEEQLWRAITDPEQLARWSPVVPDRPLTEVGPALSRENPEDDPVTADVLATAGQHALTHRWGDATMGWMIEEGRLDIQVGLPDVQQAQYFAAGWQVCLAVLDAQLSGLDQERIVGMEAMDHGWEELRARFAQEFGHPDGAAPEA</sequence>
<dbReference type="SUPFAM" id="SSF55961">
    <property type="entry name" value="Bet v1-like"/>
    <property type="match status" value="1"/>
</dbReference>
<dbReference type="Gene3D" id="3.30.530.20">
    <property type="match status" value="1"/>
</dbReference>
<dbReference type="InterPro" id="IPR023393">
    <property type="entry name" value="START-like_dom_sf"/>
</dbReference>
<evidence type="ECO:0008006" key="3">
    <source>
        <dbReference type="Google" id="ProtNLM"/>
    </source>
</evidence>
<proteinExistence type="predicted"/>
<dbReference type="EMBL" id="CP097218">
    <property type="protein sequence ID" value="UQN28660.1"/>
    <property type="molecule type" value="Genomic_DNA"/>
</dbReference>
<name>A0ABY4N688_9MICO</name>
<reference evidence="1" key="1">
    <citation type="submission" date="2022-05" db="EMBL/GenBank/DDBJ databases">
        <title>Genomic analysis of Brachybacterium sp. CBA3104.</title>
        <authorList>
            <person name="Roh S.W."/>
            <person name="Kim Y.B."/>
            <person name="Kim Y."/>
        </authorList>
    </citation>
    <scope>NUCLEOTIDE SEQUENCE</scope>
    <source>
        <strain evidence="1">CBA3104</strain>
    </source>
</reference>
<dbReference type="RefSeq" id="WP_249477788.1">
    <property type="nucleotide sequence ID" value="NZ_CP097218.1"/>
</dbReference>
<organism evidence="1 2">
    <name type="scientific">Brachybacterium kimchii</name>
    <dbReference type="NCBI Taxonomy" id="2942909"/>
    <lineage>
        <taxon>Bacteria</taxon>
        <taxon>Bacillati</taxon>
        <taxon>Actinomycetota</taxon>
        <taxon>Actinomycetes</taxon>
        <taxon>Micrococcales</taxon>
        <taxon>Dermabacteraceae</taxon>
        <taxon>Brachybacterium</taxon>
    </lineage>
</organism>